<dbReference type="PANTHER" id="PTHR40763:SF4">
    <property type="entry name" value="DUF1707 DOMAIN-CONTAINING PROTEIN"/>
    <property type="match status" value="1"/>
</dbReference>
<gene>
    <name evidence="2" type="ORF">FHX40_0336</name>
</gene>
<feature type="domain" description="DUF1707" evidence="1">
    <location>
        <begin position="45"/>
        <end position="96"/>
    </location>
</feature>
<protein>
    <submittedName>
        <fullName evidence="2">Uncharacterized protein DUF1707</fullName>
    </submittedName>
</protein>
<dbReference type="PANTHER" id="PTHR40763">
    <property type="entry name" value="MEMBRANE PROTEIN-RELATED"/>
    <property type="match status" value="1"/>
</dbReference>
<dbReference type="InterPro" id="IPR012551">
    <property type="entry name" value="DUF1707_SHOCT-like"/>
</dbReference>
<keyword evidence="3" id="KW-1185">Reference proteome</keyword>
<evidence type="ECO:0000313" key="2">
    <source>
        <dbReference type="EMBL" id="TQM73683.1"/>
    </source>
</evidence>
<dbReference type="AlphaFoldDB" id="A0A543ISY5"/>
<evidence type="ECO:0000259" key="1">
    <source>
        <dbReference type="Pfam" id="PF08044"/>
    </source>
</evidence>
<dbReference type="EMBL" id="VFPQ01000001">
    <property type="protein sequence ID" value="TQM73683.1"/>
    <property type="molecule type" value="Genomic_DNA"/>
</dbReference>
<organism evidence="2 3">
    <name type="scientific">Thermopolyspora flexuosa</name>
    <dbReference type="NCBI Taxonomy" id="103836"/>
    <lineage>
        <taxon>Bacteria</taxon>
        <taxon>Bacillati</taxon>
        <taxon>Actinomycetota</taxon>
        <taxon>Actinomycetes</taxon>
        <taxon>Streptosporangiales</taxon>
        <taxon>Streptosporangiaceae</taxon>
        <taxon>Thermopolyspora</taxon>
    </lineage>
</organism>
<name>A0A543ISY5_9ACTN</name>
<reference evidence="2 3" key="1">
    <citation type="submission" date="2019-06" db="EMBL/GenBank/DDBJ databases">
        <title>Sequencing the genomes of 1000 actinobacteria strains.</title>
        <authorList>
            <person name="Klenk H.-P."/>
        </authorList>
    </citation>
    <scope>NUCLEOTIDE SEQUENCE [LARGE SCALE GENOMIC DNA]</scope>
    <source>
        <strain evidence="2 3">DSM 43186</strain>
    </source>
</reference>
<evidence type="ECO:0000313" key="3">
    <source>
        <dbReference type="Proteomes" id="UP000319213"/>
    </source>
</evidence>
<sequence length="228" mass="25075">MESNPRPPSISRSLAESLTGLWQAWEARRLPAGAPPEQRVPVAQLRASDADRERVVSVLQEACADGRLTVAEHEERVERAYLAKTLGELAALTADLLPPDRQPVNLDDRPVTALFRKERREGRWVVPPRYTATAIGTTVTLDLREALLQTHHVTLEVTVVGGTLELIVPEGVQVEMPAKATFGDKKNRVRAVPSPQAPLIEITGRVILGSIVAKPPKPPKKGRFRRHG</sequence>
<dbReference type="Proteomes" id="UP000319213">
    <property type="component" value="Unassembled WGS sequence"/>
</dbReference>
<comment type="caution">
    <text evidence="2">The sequence shown here is derived from an EMBL/GenBank/DDBJ whole genome shotgun (WGS) entry which is preliminary data.</text>
</comment>
<dbReference type="Pfam" id="PF08044">
    <property type="entry name" value="DUF1707"/>
    <property type="match status" value="1"/>
</dbReference>
<dbReference type="RefSeq" id="WP_229788859.1">
    <property type="nucleotide sequence ID" value="NZ_BMPV01000004.1"/>
</dbReference>
<accession>A0A543ISY5</accession>
<proteinExistence type="predicted"/>